<name>A0A812NN95_9DINO</name>
<feature type="transmembrane region" description="Helical" evidence="2">
    <location>
        <begin position="88"/>
        <end position="109"/>
    </location>
</feature>
<keyword evidence="2" id="KW-1133">Transmembrane helix</keyword>
<dbReference type="OrthoDB" id="429477at2759"/>
<comment type="caution">
    <text evidence="3">The sequence shown here is derived from an EMBL/GenBank/DDBJ whole genome shotgun (WGS) entry which is preliminary data.</text>
</comment>
<keyword evidence="4" id="KW-1185">Reference proteome</keyword>
<reference evidence="3" key="1">
    <citation type="submission" date="2021-02" db="EMBL/GenBank/DDBJ databases">
        <authorList>
            <person name="Dougan E. K."/>
            <person name="Rhodes N."/>
            <person name="Thang M."/>
            <person name="Chan C."/>
        </authorList>
    </citation>
    <scope>NUCLEOTIDE SEQUENCE</scope>
</reference>
<evidence type="ECO:0000256" key="1">
    <source>
        <dbReference type="SAM" id="MobiDB-lite"/>
    </source>
</evidence>
<feature type="transmembrane region" description="Helical" evidence="2">
    <location>
        <begin position="121"/>
        <end position="138"/>
    </location>
</feature>
<feature type="transmembrane region" description="Helical" evidence="2">
    <location>
        <begin position="495"/>
        <end position="515"/>
    </location>
</feature>
<gene>
    <name evidence="3" type="ORF">SNAT2548_LOCUS16540</name>
</gene>
<keyword evidence="2" id="KW-0812">Transmembrane</keyword>
<keyword evidence="2" id="KW-0472">Membrane</keyword>
<evidence type="ECO:0000256" key="2">
    <source>
        <dbReference type="SAM" id="Phobius"/>
    </source>
</evidence>
<dbReference type="Proteomes" id="UP000604046">
    <property type="component" value="Unassembled WGS sequence"/>
</dbReference>
<proteinExistence type="predicted"/>
<feature type="region of interest" description="Disordered" evidence="1">
    <location>
        <begin position="1"/>
        <end position="41"/>
    </location>
</feature>
<dbReference type="AlphaFoldDB" id="A0A812NN95"/>
<organism evidence="3 4">
    <name type="scientific">Symbiodinium natans</name>
    <dbReference type="NCBI Taxonomy" id="878477"/>
    <lineage>
        <taxon>Eukaryota</taxon>
        <taxon>Sar</taxon>
        <taxon>Alveolata</taxon>
        <taxon>Dinophyceae</taxon>
        <taxon>Suessiales</taxon>
        <taxon>Symbiodiniaceae</taxon>
        <taxon>Symbiodinium</taxon>
    </lineage>
</organism>
<protein>
    <submittedName>
        <fullName evidence="3">Uncharacterized protein</fullName>
    </submittedName>
</protein>
<sequence>MAYAALIPDMESPSKPSRTAEARYPGSRNRSNCSSTSSDSENSSWLQWAEMNGRPPPRCFVNAEVERLANEKNRALRYRETAGPAYKLLFETVVASVLGPTLIFILVYSGSSCENGMDKPVPYYVWCCALPFALLHFVQEVRVFRYTVVPYFQVVGRFQMLRVRLGPELWITLNTIKSLAFQGAVFSNAVFAARTFATSHCSLQYHGYSEQLGSFKTETSFDEIWQITLRQSNFLFFLRDAPLSAQVMFCWLLSFAPLIHAILESLPGDRWVWDLDFTLDVEKPNGQVASAADTSGEYQNVLGGTFTFGDSVMMLSSGLGMYLIDEQSPSYPRTKTYKVLDKLLHCLKEDSGTGEKSVTSSQDALNDMRQPLQIYTRNALTRCFLKVITLGLFNSALQIHVQISVYAMFRATSANKAVDFQRLVSIGLSVGSALFLLINVEKVLNYGSTAIRKVEDVMAHINESAMPVTWKDLKNYFAYRSAENQVMRYRSYVRYSAVAFVLCIGLAMTKLGMVFRCPDALWNLGSQHSCVDLASVLVHTAP</sequence>
<feature type="transmembrane region" description="Helical" evidence="2">
    <location>
        <begin position="383"/>
        <end position="408"/>
    </location>
</feature>
<evidence type="ECO:0000313" key="3">
    <source>
        <dbReference type="EMBL" id="CAE7315201.1"/>
    </source>
</evidence>
<evidence type="ECO:0000313" key="4">
    <source>
        <dbReference type="Proteomes" id="UP000604046"/>
    </source>
</evidence>
<feature type="compositionally biased region" description="Low complexity" evidence="1">
    <location>
        <begin position="27"/>
        <end position="41"/>
    </location>
</feature>
<accession>A0A812NN95</accession>
<feature type="transmembrane region" description="Helical" evidence="2">
    <location>
        <begin position="420"/>
        <end position="438"/>
    </location>
</feature>
<dbReference type="EMBL" id="CAJNDS010002083">
    <property type="protein sequence ID" value="CAE7315201.1"/>
    <property type="molecule type" value="Genomic_DNA"/>
</dbReference>